<dbReference type="SUPFAM" id="SSF48179">
    <property type="entry name" value="6-phosphogluconate dehydrogenase C-terminal domain-like"/>
    <property type="match status" value="2"/>
</dbReference>
<dbReference type="Pfam" id="PF18321">
    <property type="entry name" value="3HCDH_RFF"/>
    <property type="match status" value="1"/>
</dbReference>
<dbReference type="GO" id="GO:0070403">
    <property type="term" value="F:NAD+ binding"/>
    <property type="evidence" value="ECO:0007669"/>
    <property type="project" value="InterPro"/>
</dbReference>
<gene>
    <name evidence="6" type="ORF">BBP83_08035</name>
</gene>
<dbReference type="InterPro" id="IPR013328">
    <property type="entry name" value="6PGD_dom2"/>
</dbReference>
<evidence type="ECO:0000259" key="3">
    <source>
        <dbReference type="Pfam" id="PF00725"/>
    </source>
</evidence>
<evidence type="ECO:0000259" key="5">
    <source>
        <dbReference type="Pfam" id="PF18321"/>
    </source>
</evidence>
<dbReference type="Pfam" id="PF00725">
    <property type="entry name" value="3HCDH"/>
    <property type="match status" value="2"/>
</dbReference>
<dbReference type="PANTHER" id="PTHR48075">
    <property type="entry name" value="3-HYDROXYACYL-COA DEHYDROGENASE FAMILY PROTEIN"/>
    <property type="match status" value="1"/>
</dbReference>
<dbReference type="EMBL" id="MBDL01000010">
    <property type="protein sequence ID" value="ODA12513.1"/>
    <property type="molecule type" value="Genomic_DNA"/>
</dbReference>
<evidence type="ECO:0000313" key="7">
    <source>
        <dbReference type="Proteomes" id="UP000186553"/>
    </source>
</evidence>
<keyword evidence="2" id="KW-0520">NAD</keyword>
<reference evidence="6 7" key="1">
    <citation type="submission" date="2016-07" db="EMBL/GenBank/DDBJ databases">
        <title>Acinetobacter sp. ANC 4603.</title>
        <authorList>
            <person name="Radolfova-Krizova L."/>
            <person name="Nemec A."/>
        </authorList>
    </citation>
    <scope>NUCLEOTIDE SEQUENCE [LARGE SCALE GENOMIC DNA]</scope>
    <source>
        <strain evidence="6 7">ANC 4603</strain>
    </source>
</reference>
<evidence type="ECO:0000256" key="2">
    <source>
        <dbReference type="ARBA" id="ARBA00023027"/>
    </source>
</evidence>
<dbReference type="InterPro" id="IPR008927">
    <property type="entry name" value="6-PGluconate_DH-like_C_sf"/>
</dbReference>
<dbReference type="InterPro" id="IPR036291">
    <property type="entry name" value="NAD(P)-bd_dom_sf"/>
</dbReference>
<keyword evidence="7" id="KW-1185">Reference proteome</keyword>
<evidence type="ECO:0000259" key="4">
    <source>
        <dbReference type="Pfam" id="PF02737"/>
    </source>
</evidence>
<feature type="domain" description="3-hydroxybutyryl-CoA dehydrogenase reduced Rossmann-fold" evidence="5">
    <location>
        <begin position="354"/>
        <end position="419"/>
    </location>
</feature>
<dbReference type="InterPro" id="IPR041040">
    <property type="entry name" value="3HCDH_RFF"/>
</dbReference>
<dbReference type="FunFam" id="3.40.50.720:FF:000009">
    <property type="entry name" value="Fatty oxidation complex, alpha subunit"/>
    <property type="match status" value="1"/>
</dbReference>
<accession>A0A1C3CUV1</accession>
<dbReference type="InterPro" id="IPR006108">
    <property type="entry name" value="3HC_DH_C"/>
</dbReference>
<dbReference type="GO" id="GO:0006631">
    <property type="term" value="P:fatty acid metabolic process"/>
    <property type="evidence" value="ECO:0007669"/>
    <property type="project" value="InterPro"/>
</dbReference>
<dbReference type="NCBIfam" id="NF006124">
    <property type="entry name" value="PRK08268.1"/>
    <property type="match status" value="1"/>
</dbReference>
<dbReference type="Pfam" id="PF02737">
    <property type="entry name" value="3HCDH_N"/>
    <property type="match status" value="1"/>
</dbReference>
<dbReference type="STRING" id="1891224.BBP83_08035"/>
<evidence type="ECO:0000256" key="1">
    <source>
        <dbReference type="ARBA" id="ARBA00023002"/>
    </source>
</evidence>
<organism evidence="6 7">
    <name type="scientific">Acinetobacter celticus</name>
    <dbReference type="NCBI Taxonomy" id="1891224"/>
    <lineage>
        <taxon>Bacteria</taxon>
        <taxon>Pseudomonadati</taxon>
        <taxon>Pseudomonadota</taxon>
        <taxon>Gammaproteobacteria</taxon>
        <taxon>Moraxellales</taxon>
        <taxon>Moraxellaceae</taxon>
        <taxon>Acinetobacter</taxon>
    </lineage>
</organism>
<feature type="domain" description="3-hydroxyacyl-CoA dehydrogenase C-terminal" evidence="3">
    <location>
        <begin position="191"/>
        <end position="288"/>
    </location>
</feature>
<feature type="domain" description="3-hydroxyacyl-CoA dehydrogenase NAD binding" evidence="4">
    <location>
        <begin position="10"/>
        <end position="188"/>
    </location>
</feature>
<protein>
    <submittedName>
        <fullName evidence="6">3-hydroxyacyl-CoA dehydrogenase</fullName>
    </submittedName>
</protein>
<dbReference type="Gene3D" id="1.10.1040.10">
    <property type="entry name" value="N-(1-d-carboxylethyl)-l-norvaline Dehydrogenase, domain 2"/>
    <property type="match status" value="2"/>
</dbReference>
<dbReference type="SUPFAM" id="SSF51735">
    <property type="entry name" value="NAD(P)-binding Rossmann-fold domains"/>
    <property type="match status" value="1"/>
</dbReference>
<dbReference type="OrthoDB" id="5389341at2"/>
<comment type="caution">
    <text evidence="6">The sequence shown here is derived from an EMBL/GenBank/DDBJ whole genome shotgun (WGS) entry which is preliminary data.</text>
</comment>
<dbReference type="GO" id="GO:0016616">
    <property type="term" value="F:oxidoreductase activity, acting on the CH-OH group of donors, NAD or NADP as acceptor"/>
    <property type="evidence" value="ECO:0007669"/>
    <property type="project" value="InterPro"/>
</dbReference>
<evidence type="ECO:0000313" key="6">
    <source>
        <dbReference type="EMBL" id="ODA12513.1"/>
    </source>
</evidence>
<name>A0A1C3CUV1_9GAMM</name>
<proteinExistence type="predicted"/>
<dbReference type="PANTHER" id="PTHR48075:SF5">
    <property type="entry name" value="3-HYDROXYBUTYRYL-COA DEHYDROGENASE"/>
    <property type="match status" value="1"/>
</dbReference>
<dbReference type="Proteomes" id="UP000186553">
    <property type="component" value="Unassembled WGS sequence"/>
</dbReference>
<dbReference type="InterPro" id="IPR006176">
    <property type="entry name" value="3-OHacyl-CoA_DH_NAD-bd"/>
</dbReference>
<keyword evidence="1" id="KW-0560">Oxidoreductase</keyword>
<feature type="domain" description="3-hydroxyacyl-CoA dehydrogenase C-terminal" evidence="3">
    <location>
        <begin position="420"/>
        <end position="509"/>
    </location>
</feature>
<dbReference type="RefSeq" id="WP_068887712.1">
    <property type="nucleotide sequence ID" value="NZ_CBCRUU010000009.1"/>
</dbReference>
<dbReference type="AlphaFoldDB" id="A0A1C3CUV1"/>
<dbReference type="Gene3D" id="3.40.50.720">
    <property type="entry name" value="NAD(P)-binding Rossmann-like Domain"/>
    <property type="match status" value="1"/>
</dbReference>
<sequence length="517" mass="57589">MQQISLERVKVAVVGAGTMGIGIAQLAAMHGHPTYVFDLDSSKVQSALTALEAQLSKRVQNGKMTQQLLESTFANLIVAEDIQQLADAGLIIEAIVEKKEVKQNLFQQLAAICPEQTIFASNTSSISITAIASAIPNPERVIGLHFFNPAPVMKLVEIIRGLKTSATIADAVFELMKDWNKIPVRAKSTPGFIVNRVARPYYAEAFRALQENTTTPEQLDYIMRECGRFAMGPCELTDLIGQDVNFSVTQSVYQEFFYEPRYRPSLIQKELVDAGCYGRKSGQGFYDYAQAKSVPTYELPVSYAKSLNKLKVTVKGEWLHSLALIERLKQASHVELSFHTAEQNEILIGDLSLRLSLGESVELAYPHAPVVLMDWHADWANAQAIPVVASPACSKEQRQATELLLIGMNVIPIWSKDHPGLYVIRSIAMLVNEACEAVLHDISSEQDIDSAMKYGVNYPCGPFEWAERIGYYTILQIIENMYRIYGEDRYRTSIYLAKKAVQGHAQKTQQHPLRVAG</sequence>